<dbReference type="Gene3D" id="1.20.1250.20">
    <property type="entry name" value="MFS general substrate transporter like domains"/>
    <property type="match status" value="1"/>
</dbReference>
<dbReference type="PROSITE" id="PS50850">
    <property type="entry name" value="MFS"/>
    <property type="match status" value="1"/>
</dbReference>
<feature type="transmembrane region" description="Helical" evidence="6">
    <location>
        <begin position="12"/>
        <end position="39"/>
    </location>
</feature>
<dbReference type="InterPro" id="IPR020846">
    <property type="entry name" value="MFS_dom"/>
</dbReference>
<evidence type="ECO:0000313" key="8">
    <source>
        <dbReference type="EMBL" id="EEX69938.1"/>
    </source>
</evidence>
<dbReference type="InterPro" id="IPR011701">
    <property type="entry name" value="MFS"/>
</dbReference>
<evidence type="ECO:0000256" key="1">
    <source>
        <dbReference type="ARBA" id="ARBA00004651"/>
    </source>
</evidence>
<organism evidence="8 9">
    <name type="scientific">Mitsuokella multacida DSM 20544</name>
    <dbReference type="NCBI Taxonomy" id="500635"/>
    <lineage>
        <taxon>Bacteria</taxon>
        <taxon>Bacillati</taxon>
        <taxon>Bacillota</taxon>
        <taxon>Negativicutes</taxon>
        <taxon>Selenomonadales</taxon>
        <taxon>Selenomonadaceae</taxon>
        <taxon>Mitsuokella</taxon>
    </lineage>
</organism>
<feature type="transmembrane region" description="Helical" evidence="6">
    <location>
        <begin position="325"/>
        <end position="345"/>
    </location>
</feature>
<evidence type="ECO:0000256" key="4">
    <source>
        <dbReference type="ARBA" id="ARBA00022989"/>
    </source>
</evidence>
<dbReference type="RefSeq" id="WP_005838898.1">
    <property type="nucleotide sequence ID" value="NZ_GG697141.2"/>
</dbReference>
<keyword evidence="4 6" id="KW-1133">Transmembrane helix</keyword>
<feature type="transmembrane region" description="Helical" evidence="6">
    <location>
        <begin position="109"/>
        <end position="134"/>
    </location>
</feature>
<evidence type="ECO:0000256" key="6">
    <source>
        <dbReference type="SAM" id="Phobius"/>
    </source>
</evidence>
<proteinExistence type="predicted"/>
<sequence length="414" mass="44602">MSQKVIISIKRLVPALIIGPASWLGPYIVMLGLFLPALLQELDAENKVAMLALFAATGSIISAISNMVAGALSDNTHSRFGKRAPWIVGGAFFFMLSMIGAAFSEGVAMLLVCWSIGQVALNFIVAPMVAWLDFAADEHKGKASSAYGGLGMALGNNGFNVIGAMFLGQFRLGFIIFGVITFIGVLLATLLVHEPSNLNEKEEAREEKQHYSFSMDSLRQVFPAWHIGRDYYLALIGKVFLGIGNFAITGYILYIMTDFLKLGDQTQSGIQLVNSIMFFIGVFMGFFAGPIADKFKILKLPVACSALFLALGALALYLFHDMTGVTIYAFCAGIGMGLWNSLDNYLNLQVIPDKDRVGFFLGIYNVGNSLPQAIGPVIAAAAIGIIGFSGVFVVSMVFALIASLCIFSIRSVTR</sequence>
<keyword evidence="9" id="KW-1185">Reference proteome</keyword>
<evidence type="ECO:0000256" key="3">
    <source>
        <dbReference type="ARBA" id="ARBA00022692"/>
    </source>
</evidence>
<dbReference type="PATRIC" id="fig|500635.8.peg.65"/>
<feature type="transmembrane region" description="Helical" evidence="6">
    <location>
        <begin position="268"/>
        <end position="288"/>
    </location>
</feature>
<comment type="subcellular location">
    <subcellularLocation>
        <location evidence="1">Cell membrane</location>
        <topology evidence="1">Multi-pass membrane protein</topology>
    </subcellularLocation>
</comment>
<feature type="transmembrane region" description="Helical" evidence="6">
    <location>
        <begin position="84"/>
        <end position="103"/>
    </location>
</feature>
<dbReference type="SUPFAM" id="SSF103473">
    <property type="entry name" value="MFS general substrate transporter"/>
    <property type="match status" value="1"/>
</dbReference>
<dbReference type="Proteomes" id="UP000003671">
    <property type="component" value="Unassembled WGS sequence"/>
</dbReference>
<feature type="transmembrane region" description="Helical" evidence="6">
    <location>
        <begin position="231"/>
        <end position="256"/>
    </location>
</feature>
<dbReference type="PANTHER" id="PTHR23528:SF1">
    <property type="entry name" value="MAJOR FACILITATOR SUPERFAMILY (MFS) PROFILE DOMAIN-CONTAINING PROTEIN"/>
    <property type="match status" value="1"/>
</dbReference>
<dbReference type="GO" id="GO:0005886">
    <property type="term" value="C:plasma membrane"/>
    <property type="evidence" value="ECO:0007669"/>
    <property type="project" value="UniProtKB-SubCell"/>
</dbReference>
<comment type="caution">
    <text evidence="8">The sequence shown here is derived from an EMBL/GenBank/DDBJ whole genome shotgun (WGS) entry which is preliminary data.</text>
</comment>
<dbReference type="Pfam" id="PF07690">
    <property type="entry name" value="MFS_1"/>
    <property type="match status" value="1"/>
</dbReference>
<protein>
    <submittedName>
        <fullName evidence="8">Transporter, major facilitator family protein</fullName>
    </submittedName>
</protein>
<name>C9KJ72_9FIRM</name>
<feature type="transmembrane region" description="Helical" evidence="6">
    <location>
        <begin position="172"/>
        <end position="192"/>
    </location>
</feature>
<feature type="transmembrane region" description="Helical" evidence="6">
    <location>
        <begin position="146"/>
        <end position="166"/>
    </location>
</feature>
<dbReference type="HOGENOM" id="CLU_040011_1_1_9"/>
<dbReference type="PANTHER" id="PTHR23528">
    <property type="match status" value="1"/>
</dbReference>
<feature type="transmembrane region" description="Helical" evidence="6">
    <location>
        <begin position="51"/>
        <end position="72"/>
    </location>
</feature>
<evidence type="ECO:0000313" key="9">
    <source>
        <dbReference type="Proteomes" id="UP000003671"/>
    </source>
</evidence>
<gene>
    <name evidence="8" type="ORF">MITSMUL_03069</name>
</gene>
<evidence type="ECO:0000256" key="5">
    <source>
        <dbReference type="ARBA" id="ARBA00023136"/>
    </source>
</evidence>
<feature type="domain" description="Major facilitator superfamily (MFS) profile" evidence="7">
    <location>
        <begin position="1"/>
        <end position="414"/>
    </location>
</feature>
<reference evidence="8" key="1">
    <citation type="submission" date="2009-09" db="EMBL/GenBank/DDBJ databases">
        <authorList>
            <person name="Weinstock G."/>
            <person name="Sodergren E."/>
            <person name="Clifton S."/>
            <person name="Fulton L."/>
            <person name="Fulton B."/>
            <person name="Courtney L."/>
            <person name="Fronick C."/>
            <person name="Harrison M."/>
            <person name="Strong C."/>
            <person name="Farmer C."/>
            <person name="Delahaunty K."/>
            <person name="Markovic C."/>
            <person name="Hall O."/>
            <person name="Minx P."/>
            <person name="Tomlinson C."/>
            <person name="Mitreva M."/>
            <person name="Nelson J."/>
            <person name="Hou S."/>
            <person name="Wollam A."/>
            <person name="Pepin K.H."/>
            <person name="Johnson M."/>
            <person name="Bhonagiri V."/>
            <person name="Nash W.E."/>
            <person name="Warren W."/>
            <person name="Chinwalla A."/>
            <person name="Mardis E.R."/>
            <person name="Wilson R.K."/>
        </authorList>
    </citation>
    <scope>NUCLEOTIDE SEQUENCE [LARGE SCALE GENOMIC DNA]</scope>
    <source>
        <strain evidence="8">DSM 20544</strain>
    </source>
</reference>
<dbReference type="InterPro" id="IPR036259">
    <property type="entry name" value="MFS_trans_sf"/>
</dbReference>
<dbReference type="AlphaFoldDB" id="C9KJ72"/>
<keyword evidence="3 6" id="KW-0812">Transmembrane</keyword>
<dbReference type="eggNOG" id="COG2211">
    <property type="taxonomic scope" value="Bacteria"/>
</dbReference>
<accession>C9KJ72</accession>
<feature type="transmembrane region" description="Helical" evidence="6">
    <location>
        <begin position="300"/>
        <end position="319"/>
    </location>
</feature>
<dbReference type="EMBL" id="ABWK02000001">
    <property type="protein sequence ID" value="EEX69938.1"/>
    <property type="molecule type" value="Genomic_DNA"/>
</dbReference>
<feature type="transmembrane region" description="Helical" evidence="6">
    <location>
        <begin position="357"/>
        <end position="374"/>
    </location>
</feature>
<keyword evidence="2" id="KW-0813">Transport</keyword>
<evidence type="ECO:0000259" key="7">
    <source>
        <dbReference type="PROSITE" id="PS50850"/>
    </source>
</evidence>
<keyword evidence="5 6" id="KW-0472">Membrane</keyword>
<feature type="transmembrane region" description="Helical" evidence="6">
    <location>
        <begin position="380"/>
        <end position="409"/>
    </location>
</feature>
<dbReference type="GeneID" id="93480306"/>
<evidence type="ECO:0000256" key="2">
    <source>
        <dbReference type="ARBA" id="ARBA00022448"/>
    </source>
</evidence>
<dbReference type="GO" id="GO:0022857">
    <property type="term" value="F:transmembrane transporter activity"/>
    <property type="evidence" value="ECO:0007669"/>
    <property type="project" value="InterPro"/>
</dbReference>
<dbReference type="STRING" id="500635.MITSMUL_03069"/>